<proteinExistence type="predicted"/>
<dbReference type="Proteomes" id="UP001642360">
    <property type="component" value="Unassembled WGS sequence"/>
</dbReference>
<dbReference type="AlphaFoldDB" id="A0ABC8RJT0"/>
<evidence type="ECO:0000313" key="3">
    <source>
        <dbReference type="Proteomes" id="UP001642360"/>
    </source>
</evidence>
<sequence>MDIDQDAHSLFTPELEEERDQKEDRARLQMWNTDALSMGCPRPPPSSPLNKPLMIYSKIINDREIGRSRGFRPSCNDIDLANGGLDDLGSRPSATFYLSLQSFETKCNNLPLRIKDSI</sequence>
<comment type="caution">
    <text evidence="2">The sequence shown here is derived from an EMBL/GenBank/DDBJ whole genome shotgun (WGS) entry which is preliminary data.</text>
</comment>
<keyword evidence="3" id="KW-1185">Reference proteome</keyword>
<accession>A0ABC8RJT0</accession>
<evidence type="ECO:0000256" key="1">
    <source>
        <dbReference type="SAM" id="MobiDB-lite"/>
    </source>
</evidence>
<protein>
    <submittedName>
        <fullName evidence="2">Uncharacterized protein</fullName>
    </submittedName>
</protein>
<evidence type="ECO:0000313" key="2">
    <source>
        <dbReference type="EMBL" id="CAK9143820.1"/>
    </source>
</evidence>
<name>A0ABC8RJT0_9AQUA</name>
<feature type="region of interest" description="Disordered" evidence="1">
    <location>
        <begin position="1"/>
        <end position="23"/>
    </location>
</feature>
<gene>
    <name evidence="2" type="ORF">ILEXP_LOCUS11558</name>
</gene>
<reference evidence="2 3" key="1">
    <citation type="submission" date="2024-02" db="EMBL/GenBank/DDBJ databases">
        <authorList>
            <person name="Vignale AGUSTIN F."/>
            <person name="Sosa J E."/>
            <person name="Modenutti C."/>
        </authorList>
    </citation>
    <scope>NUCLEOTIDE SEQUENCE [LARGE SCALE GENOMIC DNA]</scope>
</reference>
<dbReference type="EMBL" id="CAUOFW020001338">
    <property type="protein sequence ID" value="CAK9143820.1"/>
    <property type="molecule type" value="Genomic_DNA"/>
</dbReference>
<organism evidence="2 3">
    <name type="scientific">Ilex paraguariensis</name>
    <name type="common">yerba mate</name>
    <dbReference type="NCBI Taxonomy" id="185542"/>
    <lineage>
        <taxon>Eukaryota</taxon>
        <taxon>Viridiplantae</taxon>
        <taxon>Streptophyta</taxon>
        <taxon>Embryophyta</taxon>
        <taxon>Tracheophyta</taxon>
        <taxon>Spermatophyta</taxon>
        <taxon>Magnoliopsida</taxon>
        <taxon>eudicotyledons</taxon>
        <taxon>Gunneridae</taxon>
        <taxon>Pentapetalae</taxon>
        <taxon>asterids</taxon>
        <taxon>campanulids</taxon>
        <taxon>Aquifoliales</taxon>
        <taxon>Aquifoliaceae</taxon>
        <taxon>Ilex</taxon>
    </lineage>
</organism>